<gene>
    <name evidence="8" type="ORF">DCAR_0414607</name>
</gene>
<dbReference type="PANTHER" id="PTHR47165">
    <property type="entry name" value="OS03G0429900 PROTEIN"/>
    <property type="match status" value="1"/>
</dbReference>
<dbReference type="PANTHER" id="PTHR47165:SF4">
    <property type="entry name" value="OS03G0429900 PROTEIN"/>
    <property type="match status" value="1"/>
</dbReference>
<dbReference type="InterPro" id="IPR013955">
    <property type="entry name" value="Rep_factor-A_C"/>
</dbReference>
<keyword evidence="9" id="KW-1185">Reference proteome</keyword>
<dbReference type="EMBL" id="CP093346">
    <property type="protein sequence ID" value="WOG95295.1"/>
    <property type="molecule type" value="Genomic_DNA"/>
</dbReference>
<keyword evidence="4" id="KW-0862">Zinc</keyword>
<protein>
    <submittedName>
        <fullName evidence="8">Uncharacterized protein</fullName>
    </submittedName>
</protein>
<sequence length="451" mass="50516">MPTNAILTALQRKTDTQRIQLRVGRIWEAINRNNKTVLHTNVEFMDQQGGHILAIIRNNQRTLIMPQLKEQSVYDISNFKIVPGPSTYRSVDMDMAINFFYKTTIQEAEDNNSIPHYKFELQPFHRVKDLVGRVKNLIDVIGMVTTIGRLEKRSNGVEKLDVALTDDRLVAAFNYSLLATVCNPNQKSVSVSGGSRQQRTITTLCSHYWTPGKKILDKASLSSTDATKTFFNIEYEPLNDLKKSLSDSSGSNGARLLPPATVHFVATDEKDVQQIHIKDVLEMKIPSGKDQVRCLCTATITEILYGNGWLYNCCSICARAVHPTEGKYYCNACNDTNFTVSQRYRVVARIKDDTGTTTVTLFNKEAEQLIGVPIQKIITEMGEPSHMDKIPAPVANLIGKLCAFQIKINNYNITHGCEEYTVTRVSECSAAGTKSPNTVDAAQKNKKNRLE</sequence>
<dbReference type="InterPro" id="IPR047192">
    <property type="entry name" value="Euk_RPA1_DBD_C"/>
</dbReference>
<dbReference type="Pfam" id="PF08646">
    <property type="entry name" value="Rep_fac-A_C"/>
    <property type="match status" value="1"/>
</dbReference>
<evidence type="ECO:0000256" key="1">
    <source>
        <dbReference type="ARBA" id="ARBA00005690"/>
    </source>
</evidence>
<proteinExistence type="inferred from homology"/>
<feature type="domain" description="Replication protein A 70 kDa DNA-binding subunit B/D first OB fold" evidence="6">
    <location>
        <begin position="9"/>
        <end position="107"/>
    </location>
</feature>
<dbReference type="GO" id="GO:0008270">
    <property type="term" value="F:zinc ion binding"/>
    <property type="evidence" value="ECO:0007669"/>
    <property type="project" value="UniProtKB-KW"/>
</dbReference>
<dbReference type="InterPro" id="IPR003871">
    <property type="entry name" value="RFA1B/D_OB_1st"/>
</dbReference>
<dbReference type="CDD" id="cd04476">
    <property type="entry name" value="RPA1_DBD_C"/>
    <property type="match status" value="1"/>
</dbReference>
<dbReference type="OMA" id="ICARAVH"/>
<dbReference type="Proteomes" id="UP000077755">
    <property type="component" value="Chromosome 4"/>
</dbReference>
<evidence type="ECO:0000259" key="6">
    <source>
        <dbReference type="Pfam" id="PF02721"/>
    </source>
</evidence>
<evidence type="ECO:0000256" key="5">
    <source>
        <dbReference type="ARBA" id="ARBA00023125"/>
    </source>
</evidence>
<dbReference type="Gene3D" id="2.40.50.140">
    <property type="entry name" value="Nucleic acid-binding proteins"/>
    <property type="match status" value="3"/>
</dbReference>
<keyword evidence="3" id="KW-0863">Zinc-finger</keyword>
<dbReference type="Pfam" id="PF02721">
    <property type="entry name" value="DUF223"/>
    <property type="match status" value="1"/>
</dbReference>
<dbReference type="GO" id="GO:0003677">
    <property type="term" value="F:DNA binding"/>
    <property type="evidence" value="ECO:0007669"/>
    <property type="project" value="UniProtKB-KW"/>
</dbReference>
<dbReference type="CDD" id="cd04480">
    <property type="entry name" value="RPA1_DBD_A_like"/>
    <property type="match status" value="1"/>
</dbReference>
<feature type="domain" description="Replication factor A C-terminal" evidence="7">
    <location>
        <begin position="297"/>
        <end position="426"/>
    </location>
</feature>
<evidence type="ECO:0000313" key="8">
    <source>
        <dbReference type="EMBL" id="WOG95295.1"/>
    </source>
</evidence>
<evidence type="ECO:0000256" key="3">
    <source>
        <dbReference type="ARBA" id="ARBA00022771"/>
    </source>
</evidence>
<dbReference type="Gramene" id="KZM81098">
    <property type="protein sequence ID" value="KZM81098"/>
    <property type="gene ID" value="DCAR_031322"/>
</dbReference>
<accession>A0A175YD20</accession>
<keyword evidence="2" id="KW-0479">Metal-binding</keyword>
<evidence type="ECO:0000256" key="4">
    <source>
        <dbReference type="ARBA" id="ARBA00022833"/>
    </source>
</evidence>
<organism evidence="8 9">
    <name type="scientific">Daucus carota subsp. sativus</name>
    <name type="common">Carrot</name>
    <dbReference type="NCBI Taxonomy" id="79200"/>
    <lineage>
        <taxon>Eukaryota</taxon>
        <taxon>Viridiplantae</taxon>
        <taxon>Streptophyta</taxon>
        <taxon>Embryophyta</taxon>
        <taxon>Tracheophyta</taxon>
        <taxon>Spermatophyta</taxon>
        <taxon>Magnoliopsida</taxon>
        <taxon>eudicotyledons</taxon>
        <taxon>Gunneridae</taxon>
        <taxon>Pentapetalae</taxon>
        <taxon>asterids</taxon>
        <taxon>campanulids</taxon>
        <taxon>Apiales</taxon>
        <taxon>Apiaceae</taxon>
        <taxon>Apioideae</taxon>
        <taxon>Scandiceae</taxon>
        <taxon>Daucinae</taxon>
        <taxon>Daucus</taxon>
        <taxon>Daucus sect. Daucus</taxon>
    </lineage>
</organism>
<evidence type="ECO:0000256" key="2">
    <source>
        <dbReference type="ARBA" id="ARBA00022723"/>
    </source>
</evidence>
<dbReference type="InterPro" id="IPR012340">
    <property type="entry name" value="NA-bd_OB-fold"/>
</dbReference>
<dbReference type="AlphaFoldDB" id="A0A175YD20"/>
<comment type="similarity">
    <text evidence="1">Belongs to the replication factor A protein 1 family.</text>
</comment>
<evidence type="ECO:0000259" key="7">
    <source>
        <dbReference type="Pfam" id="PF08646"/>
    </source>
</evidence>
<dbReference type="SUPFAM" id="SSF50249">
    <property type="entry name" value="Nucleic acid-binding proteins"/>
    <property type="match status" value="2"/>
</dbReference>
<reference evidence="8" key="1">
    <citation type="journal article" date="2016" name="Nat. Genet.">
        <title>A high-quality carrot genome assembly provides new insights into carotenoid accumulation and asterid genome evolution.</title>
        <authorList>
            <person name="Iorizzo M."/>
            <person name="Ellison S."/>
            <person name="Senalik D."/>
            <person name="Zeng P."/>
            <person name="Satapoomin P."/>
            <person name="Huang J."/>
            <person name="Bowman M."/>
            <person name="Iovene M."/>
            <person name="Sanseverino W."/>
            <person name="Cavagnaro P."/>
            <person name="Yildiz M."/>
            <person name="Macko-Podgorni A."/>
            <person name="Moranska E."/>
            <person name="Grzebelus E."/>
            <person name="Grzebelus D."/>
            <person name="Ashrafi H."/>
            <person name="Zheng Z."/>
            <person name="Cheng S."/>
            <person name="Spooner D."/>
            <person name="Van Deynze A."/>
            <person name="Simon P."/>
        </authorList>
    </citation>
    <scope>NUCLEOTIDE SEQUENCE</scope>
    <source>
        <tissue evidence="8">Leaf</tissue>
    </source>
</reference>
<reference evidence="8" key="2">
    <citation type="submission" date="2022-03" db="EMBL/GenBank/DDBJ databases">
        <title>Draft title - Genomic analysis of global carrot germplasm unveils the trajectory of domestication and the origin of high carotenoid orange carrot.</title>
        <authorList>
            <person name="Iorizzo M."/>
            <person name="Ellison S."/>
            <person name="Senalik D."/>
            <person name="Macko-Podgorni A."/>
            <person name="Grzebelus D."/>
            <person name="Bostan H."/>
            <person name="Rolling W."/>
            <person name="Curaba J."/>
            <person name="Simon P."/>
        </authorList>
    </citation>
    <scope>NUCLEOTIDE SEQUENCE</scope>
    <source>
        <tissue evidence="8">Leaf</tissue>
    </source>
</reference>
<evidence type="ECO:0000313" key="9">
    <source>
        <dbReference type="Proteomes" id="UP000077755"/>
    </source>
</evidence>
<name>A0A175YD20_DAUCS</name>
<keyword evidence="5" id="KW-0238">DNA-binding</keyword>